<proteinExistence type="predicted"/>
<sequence length="102" mass="10967">MADDKGSPKLKDLAFLKNQLEGLQRKLENEVHAGVSQEGSFLSSPFLKGFLAGYVVAKLRSSAVLGFAVGTITGIYAAQSYSVPNVEKTIKDYLASLRRGSD</sequence>
<dbReference type="AlphaFoldDB" id="A0AAV3AH46"/>
<evidence type="ECO:0000313" key="2">
    <source>
        <dbReference type="Proteomes" id="UP001181693"/>
    </source>
</evidence>
<evidence type="ECO:0000313" key="1">
    <source>
        <dbReference type="EMBL" id="DBA30704.1"/>
    </source>
</evidence>
<comment type="caution">
    <text evidence="1">The sequence shown here is derived from an EMBL/GenBank/DDBJ whole genome shotgun (WGS) entry which is preliminary data.</text>
</comment>
<dbReference type="InterPro" id="IPR027854">
    <property type="entry name" value="STMP1"/>
</dbReference>
<protein>
    <submittedName>
        <fullName evidence="1">Uncharacterized protein</fullName>
    </submittedName>
</protein>
<organism evidence="1 2">
    <name type="scientific">Pyxicephalus adspersus</name>
    <name type="common">African bullfrog</name>
    <dbReference type="NCBI Taxonomy" id="30357"/>
    <lineage>
        <taxon>Eukaryota</taxon>
        <taxon>Metazoa</taxon>
        <taxon>Chordata</taxon>
        <taxon>Craniata</taxon>
        <taxon>Vertebrata</taxon>
        <taxon>Euteleostomi</taxon>
        <taxon>Amphibia</taxon>
        <taxon>Batrachia</taxon>
        <taxon>Anura</taxon>
        <taxon>Neobatrachia</taxon>
        <taxon>Ranoidea</taxon>
        <taxon>Pyxicephalidae</taxon>
        <taxon>Pyxicephalinae</taxon>
        <taxon>Pyxicephalus</taxon>
    </lineage>
</organism>
<accession>A0AAV3AH46</accession>
<gene>
    <name evidence="1" type="ORF">GDO54_006658</name>
</gene>
<keyword evidence="2" id="KW-1185">Reference proteome</keyword>
<dbReference type="EMBL" id="DYDO01000002">
    <property type="protein sequence ID" value="DBA30704.1"/>
    <property type="molecule type" value="Genomic_DNA"/>
</dbReference>
<reference evidence="1" key="1">
    <citation type="thesis" date="2020" institute="ProQuest LLC" country="789 East Eisenhower Parkway, Ann Arbor, MI, USA">
        <title>Comparative Genomics and Chromosome Evolution.</title>
        <authorList>
            <person name="Mudd A.B."/>
        </authorList>
    </citation>
    <scope>NUCLEOTIDE SEQUENCE</scope>
    <source>
        <strain evidence="1">1538</strain>
        <tissue evidence="1">Blood</tissue>
    </source>
</reference>
<dbReference type="Pfam" id="PF15054">
    <property type="entry name" value="DUF4535"/>
    <property type="match status" value="1"/>
</dbReference>
<name>A0AAV3AH46_PYXAD</name>
<dbReference type="Proteomes" id="UP001181693">
    <property type="component" value="Unassembled WGS sequence"/>
</dbReference>